<dbReference type="GO" id="GO:0005737">
    <property type="term" value="C:cytoplasm"/>
    <property type="evidence" value="ECO:0007669"/>
    <property type="project" value="UniProtKB-SubCell"/>
</dbReference>
<evidence type="ECO:0000256" key="6">
    <source>
        <dbReference type="PIRSR" id="PIRSR000193-1"/>
    </source>
</evidence>
<feature type="domain" description="Pyrroline-5-carboxylate reductase dimerisation" evidence="7">
    <location>
        <begin position="159"/>
        <end position="266"/>
    </location>
</feature>
<dbReference type="PANTHER" id="PTHR11645">
    <property type="entry name" value="PYRROLINE-5-CARBOXYLATE REDUCTASE"/>
    <property type="match status" value="1"/>
</dbReference>
<dbReference type="PIRSF" id="PIRSF000193">
    <property type="entry name" value="Pyrrol-5-carb_rd"/>
    <property type="match status" value="1"/>
</dbReference>
<keyword evidence="2 4" id="KW-0521">NADP</keyword>
<protein>
    <recommendedName>
        <fullName evidence="4 5">Pyrroline-5-carboxylate reductase</fullName>
        <shortName evidence="4">P5C reductase</shortName>
        <shortName evidence="4">P5CR</shortName>
        <ecNumber evidence="4 5">1.5.1.2</ecNumber>
    </recommendedName>
    <alternativeName>
        <fullName evidence="4">PCA reductase</fullName>
    </alternativeName>
</protein>
<dbReference type="SUPFAM" id="SSF51735">
    <property type="entry name" value="NAD(P)-binding Rossmann-fold domains"/>
    <property type="match status" value="1"/>
</dbReference>
<evidence type="ECO:0000313" key="8">
    <source>
        <dbReference type="EMBL" id="OYQ37274.1"/>
    </source>
</evidence>
<comment type="similarity">
    <text evidence="1 4">Belongs to the pyrroline-5-carboxylate reductase family.</text>
</comment>
<evidence type="ECO:0000256" key="5">
    <source>
        <dbReference type="NCBIfam" id="TIGR00112"/>
    </source>
</evidence>
<evidence type="ECO:0000259" key="7">
    <source>
        <dbReference type="Pfam" id="PF14748"/>
    </source>
</evidence>
<keyword evidence="4" id="KW-0028">Amino-acid biosynthesis</keyword>
<dbReference type="InterPro" id="IPR000304">
    <property type="entry name" value="Pyrroline-COOH_reductase"/>
</dbReference>
<dbReference type="Proteomes" id="UP000216998">
    <property type="component" value="Unassembled WGS sequence"/>
</dbReference>
<dbReference type="Gene3D" id="1.10.3730.10">
    <property type="entry name" value="ProC C-terminal domain-like"/>
    <property type="match status" value="1"/>
</dbReference>
<evidence type="ECO:0000256" key="2">
    <source>
        <dbReference type="ARBA" id="ARBA00022857"/>
    </source>
</evidence>
<dbReference type="PANTHER" id="PTHR11645:SF0">
    <property type="entry name" value="PYRROLINE-5-CARBOXYLATE REDUCTASE 3"/>
    <property type="match status" value="1"/>
</dbReference>
<organism evidence="8 9">
    <name type="scientific">Niveispirillum lacus</name>
    <dbReference type="NCBI Taxonomy" id="1981099"/>
    <lineage>
        <taxon>Bacteria</taxon>
        <taxon>Pseudomonadati</taxon>
        <taxon>Pseudomonadota</taxon>
        <taxon>Alphaproteobacteria</taxon>
        <taxon>Rhodospirillales</taxon>
        <taxon>Azospirillaceae</taxon>
        <taxon>Niveispirillum</taxon>
    </lineage>
</organism>
<keyword evidence="3 4" id="KW-0560">Oxidoreductase</keyword>
<evidence type="ECO:0000313" key="9">
    <source>
        <dbReference type="Proteomes" id="UP000216998"/>
    </source>
</evidence>
<dbReference type="FunFam" id="1.10.3730.10:FF:000001">
    <property type="entry name" value="Pyrroline-5-carboxylate reductase"/>
    <property type="match status" value="1"/>
</dbReference>
<dbReference type="GO" id="GO:0055129">
    <property type="term" value="P:L-proline biosynthetic process"/>
    <property type="evidence" value="ECO:0007669"/>
    <property type="project" value="UniProtKB-UniRule"/>
</dbReference>
<dbReference type="SUPFAM" id="SSF48179">
    <property type="entry name" value="6-phosphogluconate dehydrogenase C-terminal domain-like"/>
    <property type="match status" value="1"/>
</dbReference>
<dbReference type="EMBL" id="NOXU01000016">
    <property type="protein sequence ID" value="OYQ37274.1"/>
    <property type="molecule type" value="Genomic_DNA"/>
</dbReference>
<dbReference type="NCBIfam" id="TIGR00112">
    <property type="entry name" value="proC"/>
    <property type="match status" value="1"/>
</dbReference>
<comment type="function">
    <text evidence="4">Catalyzes the reduction of 1-pyrroline-5-carboxylate (PCA) to L-proline.</text>
</comment>
<feature type="binding site" evidence="6">
    <location>
        <begin position="67"/>
        <end position="70"/>
    </location>
    <ligand>
        <name>NADP(+)</name>
        <dbReference type="ChEBI" id="CHEBI:58349"/>
    </ligand>
</feature>
<comment type="catalytic activity">
    <reaction evidence="4">
        <text>L-proline + NADP(+) = (S)-1-pyrroline-5-carboxylate + NADPH + 2 H(+)</text>
        <dbReference type="Rhea" id="RHEA:14109"/>
        <dbReference type="ChEBI" id="CHEBI:15378"/>
        <dbReference type="ChEBI" id="CHEBI:17388"/>
        <dbReference type="ChEBI" id="CHEBI:57783"/>
        <dbReference type="ChEBI" id="CHEBI:58349"/>
        <dbReference type="ChEBI" id="CHEBI:60039"/>
        <dbReference type="EC" id="1.5.1.2"/>
    </reaction>
</comment>
<dbReference type="UniPathway" id="UPA00098">
    <property type="reaction ID" value="UER00361"/>
</dbReference>
<dbReference type="Pfam" id="PF14748">
    <property type="entry name" value="P5CR_dimer"/>
    <property type="match status" value="1"/>
</dbReference>
<dbReference type="EC" id="1.5.1.2" evidence="4 5"/>
<reference evidence="8 9" key="1">
    <citation type="submission" date="2017-07" db="EMBL/GenBank/DDBJ databases">
        <title>Niveispirillum cyanobacteriorum sp. nov., isolated from cyanobacterial aggregates in a eutrophic lake.</title>
        <authorList>
            <person name="Cai H."/>
        </authorList>
    </citation>
    <scope>NUCLEOTIDE SEQUENCE [LARGE SCALE GENOMIC DNA]</scope>
    <source>
        <strain evidence="9">TH1-14</strain>
    </source>
</reference>
<keyword evidence="4" id="KW-0641">Proline biosynthesis</keyword>
<comment type="caution">
    <text evidence="8">The sequence shown here is derived from an EMBL/GenBank/DDBJ whole genome shotgun (WGS) entry which is preliminary data.</text>
</comment>
<dbReference type="RefSeq" id="WP_094453147.1">
    <property type="nucleotide sequence ID" value="NZ_NOXU01000016.1"/>
</dbReference>
<dbReference type="OrthoDB" id="9805754at2"/>
<comment type="catalytic activity">
    <reaction evidence="4">
        <text>L-proline + NAD(+) = (S)-1-pyrroline-5-carboxylate + NADH + 2 H(+)</text>
        <dbReference type="Rhea" id="RHEA:14105"/>
        <dbReference type="ChEBI" id="CHEBI:15378"/>
        <dbReference type="ChEBI" id="CHEBI:17388"/>
        <dbReference type="ChEBI" id="CHEBI:57540"/>
        <dbReference type="ChEBI" id="CHEBI:57945"/>
        <dbReference type="ChEBI" id="CHEBI:60039"/>
        <dbReference type="EC" id="1.5.1.2"/>
    </reaction>
</comment>
<dbReference type="GO" id="GO:0004735">
    <property type="term" value="F:pyrroline-5-carboxylate reductase activity"/>
    <property type="evidence" value="ECO:0007669"/>
    <property type="project" value="UniProtKB-UniRule"/>
</dbReference>
<dbReference type="InterPro" id="IPR008927">
    <property type="entry name" value="6-PGluconate_DH-like_C_sf"/>
</dbReference>
<dbReference type="HAMAP" id="MF_01925">
    <property type="entry name" value="P5C_reductase"/>
    <property type="match status" value="1"/>
</dbReference>
<dbReference type="InterPro" id="IPR036291">
    <property type="entry name" value="NAD(P)-bd_dom_sf"/>
</dbReference>
<evidence type="ECO:0000256" key="1">
    <source>
        <dbReference type="ARBA" id="ARBA00005525"/>
    </source>
</evidence>
<name>A0A255Z8P4_9PROT</name>
<dbReference type="InterPro" id="IPR029036">
    <property type="entry name" value="P5CR_dimer"/>
</dbReference>
<proteinExistence type="inferred from homology"/>
<dbReference type="AlphaFoldDB" id="A0A255Z8P4"/>
<comment type="pathway">
    <text evidence="4">Amino-acid biosynthesis; L-proline biosynthesis; L-proline from L-glutamate 5-semialdehyde: step 1/1.</text>
</comment>
<keyword evidence="4" id="KW-0963">Cytoplasm</keyword>
<keyword evidence="9" id="KW-1185">Reference proteome</keyword>
<evidence type="ECO:0000256" key="4">
    <source>
        <dbReference type="HAMAP-Rule" id="MF_01925"/>
    </source>
</evidence>
<accession>A0A255Z8P4</accession>
<dbReference type="Gene3D" id="3.40.50.720">
    <property type="entry name" value="NAD(P)-binding Rossmann-like Domain"/>
    <property type="match status" value="1"/>
</dbReference>
<gene>
    <name evidence="4" type="primary">proC</name>
    <name evidence="8" type="ORF">CHU95_01815</name>
</gene>
<evidence type="ECO:0000256" key="3">
    <source>
        <dbReference type="ARBA" id="ARBA00023002"/>
    </source>
</evidence>
<sequence>MSASLLLVGCGKMGGAMLAGWKTAGAAGAIVVVEPFGTPKGLPTDVMVVKDTNEIPDDFAPDAIILAVKPQMMDQALPFYARYAGSALFVSIAAGKPIAYFEKHLGSGAAVVRAMPNTPAAVGRGISAAVPNANASDAQKALARTLLSAVGEVAWVADEKLLDAVTALSGSGPAYVFLLVETMAKAGVAAGLPPDLAMQLARATVMGSGELLRQSHESAEQLRRNVTSPKGTTEAALDVLMIEGPGGMQDLLTRAIAAGTARSRELAG</sequence>
<comment type="subcellular location">
    <subcellularLocation>
        <location evidence="4">Cytoplasm</location>
    </subcellularLocation>
</comment>